<dbReference type="PANTHER" id="PTHR43626">
    <property type="entry name" value="ACYL-COA N-ACYLTRANSFERASE"/>
    <property type="match status" value="1"/>
</dbReference>
<dbReference type="AlphaFoldDB" id="A0A0U9HUJ8"/>
<evidence type="ECO:0000313" key="4">
    <source>
        <dbReference type="EMBL" id="GAQ94047.1"/>
    </source>
</evidence>
<dbReference type="InterPro" id="IPR016181">
    <property type="entry name" value="Acyl_CoA_acyltransferase"/>
</dbReference>
<comment type="caution">
    <text evidence="4">The sequence shown here is derived from an EMBL/GenBank/DDBJ whole genome shotgun (WGS) entry which is preliminary data.</text>
</comment>
<dbReference type="OrthoDB" id="9793138at2"/>
<dbReference type="PROSITE" id="PS51186">
    <property type="entry name" value="GNAT"/>
    <property type="match status" value="1"/>
</dbReference>
<dbReference type="RefSeq" id="WP_059175530.1">
    <property type="nucleotide sequence ID" value="NZ_BCNO01000001.1"/>
</dbReference>
<evidence type="ECO:0000313" key="5">
    <source>
        <dbReference type="Proteomes" id="UP000054976"/>
    </source>
</evidence>
<sequence>MKVRKALVPDIKSIHKLINEFAKKGEMLPRSLNELYENIRDFLVFEEDNEIKGVCALHILWEDLAEIRSLAVKRESQKKGIGTILVKKCLNEAKKLGVKRVFVLTYVPEFFKRAGFKELDKSKLPQKIWGDCIRCPKFPECDEVALIYEFRE</sequence>
<protein>
    <submittedName>
        <fullName evidence="4">Amino-acid N-acetyltransferase</fullName>
    </submittedName>
</protein>
<dbReference type="CDD" id="cd04301">
    <property type="entry name" value="NAT_SF"/>
    <property type="match status" value="1"/>
</dbReference>
<dbReference type="NCBIfam" id="NF005840">
    <property type="entry name" value="PRK07757.1"/>
    <property type="match status" value="1"/>
</dbReference>
<dbReference type="STRING" id="86166.TAGGR_1217"/>
<dbReference type="InterPro" id="IPR045039">
    <property type="entry name" value="NSI-like"/>
</dbReference>
<reference evidence="5" key="1">
    <citation type="submission" date="2016-01" db="EMBL/GenBank/DDBJ databases">
        <title>Draft genome sequence of Thermodesulfovibrio aggregans strain TGE-P1.</title>
        <authorList>
            <person name="Sekiguchi Y."/>
            <person name="Ohashi A."/>
            <person name="Matsuura N."/>
            <person name="Tourlousse M.D."/>
        </authorList>
    </citation>
    <scope>NUCLEOTIDE SEQUENCE [LARGE SCALE GENOMIC DNA]</scope>
    <source>
        <strain evidence="5">TGE-P1</strain>
    </source>
</reference>
<dbReference type="InterPro" id="IPR000182">
    <property type="entry name" value="GNAT_dom"/>
</dbReference>
<dbReference type="Pfam" id="PF00583">
    <property type="entry name" value="Acetyltransf_1"/>
    <property type="match status" value="1"/>
</dbReference>
<evidence type="ECO:0000259" key="3">
    <source>
        <dbReference type="PROSITE" id="PS51186"/>
    </source>
</evidence>
<feature type="domain" description="N-acetyltransferase" evidence="3">
    <location>
        <begin position="1"/>
        <end position="140"/>
    </location>
</feature>
<dbReference type="Gene3D" id="3.40.630.30">
    <property type="match status" value="1"/>
</dbReference>
<dbReference type="GO" id="GO:0005737">
    <property type="term" value="C:cytoplasm"/>
    <property type="evidence" value="ECO:0007669"/>
    <property type="project" value="TreeGrafter"/>
</dbReference>
<dbReference type="Proteomes" id="UP000054976">
    <property type="component" value="Unassembled WGS sequence"/>
</dbReference>
<dbReference type="EMBL" id="BCNO01000001">
    <property type="protein sequence ID" value="GAQ94047.1"/>
    <property type="molecule type" value="Genomic_DNA"/>
</dbReference>
<evidence type="ECO:0000256" key="1">
    <source>
        <dbReference type="ARBA" id="ARBA00022679"/>
    </source>
</evidence>
<keyword evidence="5" id="KW-1185">Reference proteome</keyword>
<dbReference type="PANTHER" id="PTHR43626:SF4">
    <property type="entry name" value="GCN5-RELATED N-ACETYLTRANSFERASE 2, CHLOROPLASTIC"/>
    <property type="match status" value="1"/>
</dbReference>
<name>A0A0U9HUJ8_9BACT</name>
<accession>A0A0U9HUJ8</accession>
<proteinExistence type="predicted"/>
<organism evidence="4 5">
    <name type="scientific">Thermodesulfovibrio aggregans</name>
    <dbReference type="NCBI Taxonomy" id="86166"/>
    <lineage>
        <taxon>Bacteria</taxon>
        <taxon>Pseudomonadati</taxon>
        <taxon>Nitrospirota</taxon>
        <taxon>Thermodesulfovibrionia</taxon>
        <taxon>Thermodesulfovibrionales</taxon>
        <taxon>Thermodesulfovibrionaceae</taxon>
        <taxon>Thermodesulfovibrio</taxon>
    </lineage>
</organism>
<dbReference type="GO" id="GO:0008080">
    <property type="term" value="F:N-acetyltransferase activity"/>
    <property type="evidence" value="ECO:0007669"/>
    <property type="project" value="InterPro"/>
</dbReference>
<evidence type="ECO:0000256" key="2">
    <source>
        <dbReference type="ARBA" id="ARBA00023315"/>
    </source>
</evidence>
<keyword evidence="2" id="KW-0012">Acyltransferase</keyword>
<dbReference type="SUPFAM" id="SSF55729">
    <property type="entry name" value="Acyl-CoA N-acyltransferases (Nat)"/>
    <property type="match status" value="1"/>
</dbReference>
<keyword evidence="1 4" id="KW-0808">Transferase</keyword>
<gene>
    <name evidence="4" type="ORF">TAGGR_1217</name>
</gene>